<name>A0ABS2SZT5_9BACI</name>
<dbReference type="Proteomes" id="UP001179280">
    <property type="component" value="Unassembled WGS sequence"/>
</dbReference>
<evidence type="ECO:0000256" key="5">
    <source>
        <dbReference type="ARBA" id="ARBA00051722"/>
    </source>
</evidence>
<dbReference type="PANTHER" id="PTHR39181:SF1">
    <property type="entry name" value="TYROSINE-PROTEIN PHOSPHATASE YWQE"/>
    <property type="match status" value="1"/>
</dbReference>
<proteinExistence type="inferred from homology"/>
<sequence>MFDTISHVLPELSGVSRSKSKTIEQFRVLQQSGMDSICYIPPFQMDNNNTWGEAVQKTVEKYSEDESFPAGLNLSAGHTLTLSPELLNDLMTGRALPLNETEFVLIDLSNTSLQVATTDFYNLAVAGYYPIILYPEKDERFQENPDLLYKLVKSGAYTLIDASSMIKSSKQQKKFIRALLNSQLVHMVGNYTKILLEEEHDRATVNEFVRKHSPKYGDYILTNLTNLLEGRAIQIEEPLRAEKKFLSSFFAKSKS</sequence>
<evidence type="ECO:0000256" key="2">
    <source>
        <dbReference type="ARBA" id="ARBA00013064"/>
    </source>
</evidence>
<dbReference type="EMBL" id="JAFBCV010000011">
    <property type="protein sequence ID" value="MBM7839979.1"/>
    <property type="molecule type" value="Genomic_DNA"/>
</dbReference>
<comment type="similarity">
    <text evidence="1">Belongs to the metallo-dependent hydrolases superfamily. CpsB/CapC family.</text>
</comment>
<evidence type="ECO:0000256" key="3">
    <source>
        <dbReference type="ARBA" id="ARBA00022801"/>
    </source>
</evidence>
<comment type="caution">
    <text evidence="6">The sequence shown here is derived from an EMBL/GenBank/DDBJ whole genome shotgun (WGS) entry which is preliminary data.</text>
</comment>
<keyword evidence="7" id="KW-1185">Reference proteome</keyword>
<dbReference type="GO" id="GO:0004725">
    <property type="term" value="F:protein tyrosine phosphatase activity"/>
    <property type="evidence" value="ECO:0007669"/>
    <property type="project" value="UniProtKB-EC"/>
</dbReference>
<dbReference type="EC" id="3.1.3.48" evidence="2"/>
<keyword evidence="4" id="KW-0904">Protein phosphatase</keyword>
<evidence type="ECO:0000256" key="4">
    <source>
        <dbReference type="ARBA" id="ARBA00022912"/>
    </source>
</evidence>
<dbReference type="InterPro" id="IPR016667">
    <property type="entry name" value="Caps_polysacc_synth_CpsB/CapC"/>
</dbReference>
<protein>
    <recommendedName>
        <fullName evidence="2">protein-tyrosine-phosphatase</fullName>
        <ecNumber evidence="2">3.1.3.48</ecNumber>
    </recommendedName>
</protein>
<evidence type="ECO:0000313" key="7">
    <source>
        <dbReference type="Proteomes" id="UP001179280"/>
    </source>
</evidence>
<dbReference type="RefSeq" id="WP_204467362.1">
    <property type="nucleotide sequence ID" value="NZ_JAFBCV010000011.1"/>
</dbReference>
<comment type="catalytic activity">
    <reaction evidence="5">
        <text>O-phospho-L-tyrosyl-[protein] + H2O = L-tyrosyl-[protein] + phosphate</text>
        <dbReference type="Rhea" id="RHEA:10684"/>
        <dbReference type="Rhea" id="RHEA-COMP:10136"/>
        <dbReference type="Rhea" id="RHEA-COMP:20101"/>
        <dbReference type="ChEBI" id="CHEBI:15377"/>
        <dbReference type="ChEBI" id="CHEBI:43474"/>
        <dbReference type="ChEBI" id="CHEBI:46858"/>
        <dbReference type="ChEBI" id="CHEBI:61978"/>
        <dbReference type="EC" id="3.1.3.48"/>
    </reaction>
</comment>
<reference evidence="6" key="1">
    <citation type="submission" date="2021-01" db="EMBL/GenBank/DDBJ databases">
        <title>Genomic Encyclopedia of Type Strains, Phase IV (KMG-IV): sequencing the most valuable type-strain genomes for metagenomic binning, comparative biology and taxonomic classification.</title>
        <authorList>
            <person name="Goeker M."/>
        </authorList>
    </citation>
    <scope>NUCLEOTIDE SEQUENCE</scope>
    <source>
        <strain evidence="6">DSM 21943</strain>
    </source>
</reference>
<dbReference type="Pfam" id="PF19567">
    <property type="entry name" value="CpsB_CapC"/>
    <property type="match status" value="1"/>
</dbReference>
<keyword evidence="3 6" id="KW-0378">Hydrolase</keyword>
<gene>
    <name evidence="6" type="ORF">JOC54_003259</name>
</gene>
<organism evidence="6 7">
    <name type="scientific">Shouchella xiaoxiensis</name>
    <dbReference type="NCBI Taxonomy" id="766895"/>
    <lineage>
        <taxon>Bacteria</taxon>
        <taxon>Bacillati</taxon>
        <taxon>Bacillota</taxon>
        <taxon>Bacilli</taxon>
        <taxon>Bacillales</taxon>
        <taxon>Bacillaceae</taxon>
        <taxon>Shouchella</taxon>
    </lineage>
</organism>
<dbReference type="Gene3D" id="3.20.20.140">
    <property type="entry name" value="Metal-dependent hydrolases"/>
    <property type="match status" value="1"/>
</dbReference>
<dbReference type="PANTHER" id="PTHR39181">
    <property type="entry name" value="TYROSINE-PROTEIN PHOSPHATASE YWQE"/>
    <property type="match status" value="1"/>
</dbReference>
<evidence type="ECO:0000256" key="1">
    <source>
        <dbReference type="ARBA" id="ARBA00005750"/>
    </source>
</evidence>
<accession>A0ABS2SZT5</accession>
<evidence type="ECO:0000313" key="6">
    <source>
        <dbReference type="EMBL" id="MBM7839979.1"/>
    </source>
</evidence>